<evidence type="ECO:0000313" key="2">
    <source>
        <dbReference type="EMBL" id="RDB03729.1"/>
    </source>
</evidence>
<dbReference type="AlphaFoldDB" id="A0A369I1V1"/>
<dbReference type="InterPro" id="IPR031329">
    <property type="entry name" value="NEUT/ALK_ceramidase_N"/>
</dbReference>
<feature type="domain" description="Neutral/alkaline non-lysosomal ceramidase N-terminal" evidence="1">
    <location>
        <begin position="99"/>
        <end position="293"/>
    </location>
</feature>
<organism evidence="2 3">
    <name type="scientific">Runella aurantiaca</name>
    <dbReference type="NCBI Taxonomy" id="2282308"/>
    <lineage>
        <taxon>Bacteria</taxon>
        <taxon>Pseudomonadati</taxon>
        <taxon>Bacteroidota</taxon>
        <taxon>Cytophagia</taxon>
        <taxon>Cytophagales</taxon>
        <taxon>Spirosomataceae</taxon>
        <taxon>Runella</taxon>
    </lineage>
</organism>
<protein>
    <recommendedName>
        <fullName evidence="1">Neutral/alkaline non-lysosomal ceramidase N-terminal domain-containing protein</fullName>
    </recommendedName>
</protein>
<reference evidence="2 3" key="1">
    <citation type="submission" date="2018-07" db="EMBL/GenBank/DDBJ databases">
        <title>Genome analysis of Runella aurantiaca.</title>
        <authorList>
            <person name="Yang X."/>
        </authorList>
    </citation>
    <scope>NUCLEOTIDE SEQUENCE [LARGE SCALE GENOMIC DNA]</scope>
    <source>
        <strain evidence="2 3">YX9</strain>
    </source>
</reference>
<accession>A0A369I1V1</accession>
<proteinExistence type="predicted"/>
<comment type="caution">
    <text evidence="2">The sequence shown here is derived from an EMBL/GenBank/DDBJ whole genome shotgun (WGS) entry which is preliminary data.</text>
</comment>
<dbReference type="Pfam" id="PF04734">
    <property type="entry name" value="Ceramidase_alk"/>
    <property type="match status" value="1"/>
</dbReference>
<keyword evidence="3" id="KW-1185">Reference proteome</keyword>
<sequence length="522" mass="57575">MKKIKWSAFGWVFLAIILVLTAFALYNGRDHHPGYSLNLDIKSPKDSVTYKAGFSALKITPKITEKWVDSNKDAAFNENDGDTFEDKNGNGKFDTYWIAGFSKKRAANGIHDDLWARTMVLDDGHTRMAVVAVDLIGFPHTNVLNVRKKLADQFGITYTVICSTHNHEGPDMLGLWGEGTFTRGVNPVYEKWVEDRIVESIGVAVKNLKTAHLRVAQDISGTADSLNMDTRKPIVKDAGVYIIQATDAQTDSTLGSFVVWGNHPETMWSKNTLITSDFPHYVREGIEKGIYDDTTLAKKGLGGIVVYASGCVGGLMTTRPVVKIKDPFKDVYYEEPSFDKINAQGTTLALLALNALEKAEPVSGGISLLAKTIELPLGNWLFRLGIALNVIEGGYSSWGHLRTELAAWTIGEVSFITIPGELYPEIANGGIETPKEGDFKLTNAVETPPLRQLMPGKYKFALGLANDELGYIIPKSEWDKEAPFLYDSPKAHYGEVNSSGPETAPILHKTLKEMLEKLSQKN</sequence>
<dbReference type="EMBL" id="QPIW01000023">
    <property type="protein sequence ID" value="RDB03729.1"/>
    <property type="molecule type" value="Genomic_DNA"/>
</dbReference>
<evidence type="ECO:0000313" key="3">
    <source>
        <dbReference type="Proteomes" id="UP000253141"/>
    </source>
</evidence>
<name>A0A369I1V1_9BACT</name>
<dbReference type="RefSeq" id="WP_114463158.1">
    <property type="nucleotide sequence ID" value="NZ_QPIW01000023.1"/>
</dbReference>
<dbReference type="OrthoDB" id="9122572at2"/>
<gene>
    <name evidence="2" type="ORF">DVG78_21830</name>
</gene>
<dbReference type="Proteomes" id="UP000253141">
    <property type="component" value="Unassembled WGS sequence"/>
</dbReference>
<evidence type="ECO:0000259" key="1">
    <source>
        <dbReference type="Pfam" id="PF04734"/>
    </source>
</evidence>